<keyword evidence="3" id="KW-1185">Reference proteome</keyword>
<reference evidence="2" key="3">
    <citation type="submission" date="2022-06" db="UniProtKB">
        <authorList>
            <consortium name="EnsemblPlants"/>
        </authorList>
    </citation>
    <scope>IDENTIFICATION</scope>
</reference>
<name>A0A8R7TRL3_TRIUA</name>
<feature type="compositionally biased region" description="Pro residues" evidence="1">
    <location>
        <begin position="28"/>
        <end position="40"/>
    </location>
</feature>
<reference evidence="2" key="2">
    <citation type="submission" date="2018-03" db="EMBL/GenBank/DDBJ databases">
        <title>The Triticum urartu genome reveals the dynamic nature of wheat genome evolution.</title>
        <authorList>
            <person name="Ling H."/>
            <person name="Ma B."/>
            <person name="Shi X."/>
            <person name="Liu H."/>
            <person name="Dong L."/>
            <person name="Sun H."/>
            <person name="Cao Y."/>
            <person name="Gao Q."/>
            <person name="Zheng S."/>
            <person name="Li Y."/>
            <person name="Yu Y."/>
            <person name="Du H."/>
            <person name="Qi M."/>
            <person name="Li Y."/>
            <person name="Yu H."/>
            <person name="Cui Y."/>
            <person name="Wang N."/>
            <person name="Chen C."/>
            <person name="Wu H."/>
            <person name="Zhao Y."/>
            <person name="Zhang J."/>
            <person name="Li Y."/>
            <person name="Zhou W."/>
            <person name="Zhang B."/>
            <person name="Hu W."/>
            <person name="Eijk M."/>
            <person name="Tang J."/>
            <person name="Witsenboer H."/>
            <person name="Zhao S."/>
            <person name="Li Z."/>
            <person name="Zhang A."/>
            <person name="Wang D."/>
            <person name="Liang C."/>
        </authorList>
    </citation>
    <scope>NUCLEOTIDE SEQUENCE [LARGE SCALE GENOMIC DNA]</scope>
    <source>
        <strain evidence="2">cv. G1812</strain>
    </source>
</reference>
<protein>
    <submittedName>
        <fullName evidence="2">Uncharacterized protein</fullName>
    </submittedName>
</protein>
<reference evidence="3" key="1">
    <citation type="journal article" date="2013" name="Nature">
        <title>Draft genome of the wheat A-genome progenitor Triticum urartu.</title>
        <authorList>
            <person name="Ling H.Q."/>
            <person name="Zhao S."/>
            <person name="Liu D."/>
            <person name="Wang J."/>
            <person name="Sun H."/>
            <person name="Zhang C."/>
            <person name="Fan H."/>
            <person name="Li D."/>
            <person name="Dong L."/>
            <person name="Tao Y."/>
            <person name="Gao C."/>
            <person name="Wu H."/>
            <person name="Li Y."/>
            <person name="Cui Y."/>
            <person name="Guo X."/>
            <person name="Zheng S."/>
            <person name="Wang B."/>
            <person name="Yu K."/>
            <person name="Liang Q."/>
            <person name="Yang W."/>
            <person name="Lou X."/>
            <person name="Chen J."/>
            <person name="Feng M."/>
            <person name="Jian J."/>
            <person name="Zhang X."/>
            <person name="Luo G."/>
            <person name="Jiang Y."/>
            <person name="Liu J."/>
            <person name="Wang Z."/>
            <person name="Sha Y."/>
            <person name="Zhang B."/>
            <person name="Wu H."/>
            <person name="Tang D."/>
            <person name="Shen Q."/>
            <person name="Xue P."/>
            <person name="Zou S."/>
            <person name="Wang X."/>
            <person name="Liu X."/>
            <person name="Wang F."/>
            <person name="Yang Y."/>
            <person name="An X."/>
            <person name="Dong Z."/>
            <person name="Zhang K."/>
            <person name="Zhang X."/>
            <person name="Luo M.C."/>
            <person name="Dvorak J."/>
            <person name="Tong Y."/>
            <person name="Wang J."/>
            <person name="Yang H."/>
            <person name="Li Z."/>
            <person name="Wang D."/>
            <person name="Zhang A."/>
            <person name="Wang J."/>
        </authorList>
    </citation>
    <scope>NUCLEOTIDE SEQUENCE</scope>
    <source>
        <strain evidence="3">cv. G1812</strain>
    </source>
</reference>
<dbReference type="Gramene" id="TuG1812G0300000975.01.T03">
    <property type="protein sequence ID" value="TuG1812G0300000975.01.T03"/>
    <property type="gene ID" value="TuG1812G0300000975.01"/>
</dbReference>
<dbReference type="AlphaFoldDB" id="A0A8R7TRL3"/>
<proteinExistence type="predicted"/>
<evidence type="ECO:0000313" key="3">
    <source>
        <dbReference type="Proteomes" id="UP000015106"/>
    </source>
</evidence>
<evidence type="ECO:0000256" key="1">
    <source>
        <dbReference type="SAM" id="MobiDB-lite"/>
    </source>
</evidence>
<accession>A0A8R7TRL3</accession>
<feature type="compositionally biased region" description="Polar residues" evidence="1">
    <location>
        <begin position="1"/>
        <end position="13"/>
    </location>
</feature>
<dbReference type="Gramene" id="TuG1812G0300000974.01.T03">
    <property type="protein sequence ID" value="TuG1812G0300000974.01.T03"/>
    <property type="gene ID" value="TuG1812G0300000974.01"/>
</dbReference>
<dbReference type="EnsemblPlants" id="TuG1812G0300000975.01.T03">
    <property type="protein sequence ID" value="TuG1812G0300000975.01.T03"/>
    <property type="gene ID" value="TuG1812G0300000975.01"/>
</dbReference>
<dbReference type="Proteomes" id="UP000015106">
    <property type="component" value="Chromosome 3"/>
</dbReference>
<dbReference type="EnsemblPlants" id="TuG1812G0300000974.01.T03">
    <property type="protein sequence ID" value="TuG1812G0300000974.01.T03"/>
    <property type="gene ID" value="TuG1812G0300000974.01"/>
</dbReference>
<feature type="region of interest" description="Disordered" evidence="1">
    <location>
        <begin position="1"/>
        <end position="90"/>
    </location>
</feature>
<sequence length="136" mass="14301">STHFTSSPTSSGVVRSAGGSPLLQRPDPAAPPPRILPAGPPLLDSSPPGPTSSAVQQDAPGSRTRPAARLPGPLFPPPGSRRHPHGRPSLLFAGYNTSEVISLVYQKENRVKLLIVKSHSDKMVRLVIAGDGFTPY</sequence>
<organism evidence="2 3">
    <name type="scientific">Triticum urartu</name>
    <name type="common">Red wild einkorn</name>
    <name type="synonym">Crithodium urartu</name>
    <dbReference type="NCBI Taxonomy" id="4572"/>
    <lineage>
        <taxon>Eukaryota</taxon>
        <taxon>Viridiplantae</taxon>
        <taxon>Streptophyta</taxon>
        <taxon>Embryophyta</taxon>
        <taxon>Tracheophyta</taxon>
        <taxon>Spermatophyta</taxon>
        <taxon>Magnoliopsida</taxon>
        <taxon>Liliopsida</taxon>
        <taxon>Poales</taxon>
        <taxon>Poaceae</taxon>
        <taxon>BOP clade</taxon>
        <taxon>Pooideae</taxon>
        <taxon>Triticodae</taxon>
        <taxon>Triticeae</taxon>
        <taxon>Triticinae</taxon>
        <taxon>Triticum</taxon>
    </lineage>
</organism>
<evidence type="ECO:0000313" key="2">
    <source>
        <dbReference type="EnsemblPlants" id="TuG1812G0300000974.01.T03"/>
    </source>
</evidence>